<dbReference type="InterPro" id="IPR004341">
    <property type="entry name" value="CAT_RNA-bd_dom"/>
</dbReference>
<dbReference type="InterPro" id="IPR036634">
    <property type="entry name" value="PRD_sf"/>
</dbReference>
<gene>
    <name evidence="3" type="ORF">DL346_12830</name>
</gene>
<dbReference type="PANTHER" id="PTHR30185">
    <property type="entry name" value="CRYPTIC BETA-GLUCOSIDE BGL OPERON ANTITERMINATOR"/>
    <property type="match status" value="1"/>
</dbReference>
<protein>
    <submittedName>
        <fullName evidence="3">Transcription antiterminator BglG</fullName>
    </submittedName>
</protein>
<dbReference type="GO" id="GO:0006355">
    <property type="term" value="P:regulation of DNA-templated transcription"/>
    <property type="evidence" value="ECO:0007669"/>
    <property type="project" value="InterPro"/>
</dbReference>
<feature type="domain" description="PRD" evidence="2">
    <location>
        <begin position="74"/>
        <end position="179"/>
    </location>
</feature>
<dbReference type="EMBL" id="QLUW01000002">
    <property type="protein sequence ID" value="RAP76281.1"/>
    <property type="molecule type" value="Genomic_DNA"/>
</dbReference>
<dbReference type="Proteomes" id="UP000249260">
    <property type="component" value="Unassembled WGS sequence"/>
</dbReference>
<dbReference type="SUPFAM" id="SSF63520">
    <property type="entry name" value="PTS-regulatory domain, PRD"/>
    <property type="match status" value="2"/>
</dbReference>
<dbReference type="PROSITE" id="PS51372">
    <property type="entry name" value="PRD_2"/>
    <property type="match status" value="2"/>
</dbReference>
<keyword evidence="4" id="KW-1185">Reference proteome</keyword>
<evidence type="ECO:0000313" key="3">
    <source>
        <dbReference type="EMBL" id="RAP76281.1"/>
    </source>
</evidence>
<dbReference type="OrthoDB" id="9813552at2"/>
<dbReference type="InterPro" id="IPR036650">
    <property type="entry name" value="CAT_RNA-bd_dom_sf"/>
</dbReference>
<dbReference type="GO" id="GO:0003723">
    <property type="term" value="F:RNA binding"/>
    <property type="evidence" value="ECO:0007669"/>
    <property type="project" value="InterPro"/>
</dbReference>
<evidence type="ECO:0000313" key="4">
    <source>
        <dbReference type="Proteomes" id="UP000249260"/>
    </source>
</evidence>
<dbReference type="Gene3D" id="2.30.24.10">
    <property type="entry name" value="CAT RNA-binding domain"/>
    <property type="match status" value="1"/>
</dbReference>
<evidence type="ECO:0000256" key="1">
    <source>
        <dbReference type="ARBA" id="ARBA00022737"/>
    </source>
</evidence>
<dbReference type="Gene3D" id="1.10.1790.10">
    <property type="entry name" value="PRD domain"/>
    <property type="match status" value="2"/>
</dbReference>
<dbReference type="Pfam" id="PF03123">
    <property type="entry name" value="CAT_RBD"/>
    <property type="match status" value="1"/>
</dbReference>
<evidence type="ECO:0000259" key="2">
    <source>
        <dbReference type="PROSITE" id="PS51372"/>
    </source>
</evidence>
<dbReference type="SMART" id="SM01061">
    <property type="entry name" value="CAT_RBD"/>
    <property type="match status" value="1"/>
</dbReference>
<organism evidence="3 4">
    <name type="scientific">Paenibacillus montanisoli</name>
    <dbReference type="NCBI Taxonomy" id="2081970"/>
    <lineage>
        <taxon>Bacteria</taxon>
        <taxon>Bacillati</taxon>
        <taxon>Bacillota</taxon>
        <taxon>Bacilli</taxon>
        <taxon>Bacillales</taxon>
        <taxon>Paenibacillaceae</taxon>
        <taxon>Paenibacillus</taxon>
    </lineage>
</organism>
<proteinExistence type="predicted"/>
<sequence>MVLRGKLQIDRIVGNNVILTFDPESLLEYVLFGKGLGFSCKEQQHIDAEDPRIEKRYRLDDKNQARQYHLLLEELDPEVVQISEQIIAELQKRRGVPVDPKVYFALPSHIQFAVYRLRNGMDITNPFLYETKMCYPEDYEIASRAAEIISDKFDVRIPEDEIGFLTFHIHSASGSVSAGQLVKMTELMNAVVERIEQWRGKPFSRDSADYARLITHLRYALERITRHKTVANPFVHEIRDQYPKEYQFALELAKLIEAELDLQVQPDEAGFLAMHLYRLAQLADK</sequence>
<dbReference type="InterPro" id="IPR050661">
    <property type="entry name" value="BglG_antiterminators"/>
</dbReference>
<dbReference type="SUPFAM" id="SSF50151">
    <property type="entry name" value="SacY-like RNA-binding domain"/>
    <property type="match status" value="1"/>
</dbReference>
<dbReference type="Pfam" id="PF00874">
    <property type="entry name" value="PRD"/>
    <property type="match status" value="2"/>
</dbReference>
<comment type="caution">
    <text evidence="3">The sequence shown here is derived from an EMBL/GenBank/DDBJ whole genome shotgun (WGS) entry which is preliminary data.</text>
</comment>
<dbReference type="InterPro" id="IPR011608">
    <property type="entry name" value="PRD"/>
</dbReference>
<dbReference type="AlphaFoldDB" id="A0A328U493"/>
<name>A0A328U493_9BACL</name>
<accession>A0A328U493</accession>
<keyword evidence="1" id="KW-0677">Repeat</keyword>
<feature type="domain" description="PRD" evidence="2">
    <location>
        <begin position="180"/>
        <end position="285"/>
    </location>
</feature>
<dbReference type="PANTHER" id="PTHR30185:SF16">
    <property type="entry name" value="PROTEIN GLCT"/>
    <property type="match status" value="1"/>
</dbReference>
<reference evidence="3 4" key="1">
    <citation type="submission" date="2018-06" db="EMBL/GenBank/DDBJ databases">
        <title>Paenibacillus montanisoli sp. nov., isolated from mountain area soil.</title>
        <authorList>
            <person name="Wu M."/>
        </authorList>
    </citation>
    <scope>NUCLEOTIDE SEQUENCE [LARGE SCALE GENOMIC DNA]</scope>
    <source>
        <strain evidence="3 4">RA17</strain>
    </source>
</reference>